<protein>
    <submittedName>
        <fullName evidence="1">Uncharacterized protein</fullName>
    </submittedName>
</protein>
<dbReference type="RefSeq" id="WP_223469949.1">
    <property type="nucleotide sequence ID" value="NZ_JAFBIL020000008.1"/>
</dbReference>
<reference evidence="1 2" key="2">
    <citation type="submission" date="2021-08" db="EMBL/GenBank/DDBJ databases">
        <title>Massilia sp. R798.</title>
        <authorList>
            <person name="Baek J.H."/>
            <person name="Jung H.S."/>
            <person name="Kim K.R."/>
            <person name="Jeon C.O."/>
        </authorList>
    </citation>
    <scope>NUCLEOTIDE SEQUENCE [LARGE SCALE GENOMIC DNA]</scope>
    <source>
        <strain evidence="1 2">R798</strain>
    </source>
</reference>
<proteinExistence type="predicted"/>
<evidence type="ECO:0000313" key="1">
    <source>
        <dbReference type="EMBL" id="MBZ2209493.1"/>
    </source>
</evidence>
<reference evidence="1 2" key="1">
    <citation type="submission" date="2021-01" db="EMBL/GenBank/DDBJ databases">
        <authorList>
            <person name="Ruan W."/>
            <person name="Khan S.A."/>
            <person name="Jeon C.O."/>
        </authorList>
    </citation>
    <scope>NUCLEOTIDE SEQUENCE [LARGE SCALE GENOMIC DNA]</scope>
    <source>
        <strain evidence="1 2">R798</strain>
    </source>
</reference>
<gene>
    <name evidence="1" type="ORF">I4X03_019680</name>
</gene>
<accession>A0ABS7SU47</accession>
<name>A0ABS7SU47_9BURK</name>
<dbReference type="Proteomes" id="UP000809349">
    <property type="component" value="Unassembled WGS sequence"/>
</dbReference>
<dbReference type="EMBL" id="JAFBIL020000008">
    <property type="protein sequence ID" value="MBZ2209493.1"/>
    <property type="molecule type" value="Genomic_DNA"/>
</dbReference>
<evidence type="ECO:0000313" key="2">
    <source>
        <dbReference type="Proteomes" id="UP000809349"/>
    </source>
</evidence>
<organism evidence="1 2">
    <name type="scientific">Massilia soli</name>
    <dbReference type="NCBI Taxonomy" id="2792854"/>
    <lineage>
        <taxon>Bacteria</taxon>
        <taxon>Pseudomonadati</taxon>
        <taxon>Pseudomonadota</taxon>
        <taxon>Betaproteobacteria</taxon>
        <taxon>Burkholderiales</taxon>
        <taxon>Oxalobacteraceae</taxon>
        <taxon>Telluria group</taxon>
        <taxon>Massilia</taxon>
    </lineage>
</organism>
<comment type="caution">
    <text evidence="1">The sequence shown here is derived from an EMBL/GenBank/DDBJ whole genome shotgun (WGS) entry which is preliminary data.</text>
</comment>
<keyword evidence="2" id="KW-1185">Reference proteome</keyword>
<sequence>MNSTKEAQLAQLMGTLFDEVLLPISQRMEAAGVQAFPLAPDVTWLSYYVRRRRSAMTHDDFASAACADPAELALRLAAHWNTLGRTELAGQAGRIAADAAAARPLLQAGSAAEAPSPYVYAMF</sequence>